<proteinExistence type="predicted"/>
<dbReference type="AlphaFoldDB" id="A0A2P7YLF5"/>
<dbReference type="Gene3D" id="3.10.20.90">
    <property type="entry name" value="Phosphatidylinositol 3-kinase Catalytic Subunit, Chain A, domain 1"/>
    <property type="match status" value="1"/>
</dbReference>
<feature type="compositionally biased region" description="Low complexity" evidence="1">
    <location>
        <begin position="16"/>
        <end position="39"/>
    </location>
</feature>
<evidence type="ECO:0000256" key="1">
    <source>
        <dbReference type="SAM" id="MobiDB-lite"/>
    </source>
</evidence>
<feature type="region of interest" description="Disordered" evidence="1">
    <location>
        <begin position="531"/>
        <end position="785"/>
    </location>
</feature>
<dbReference type="Gene3D" id="2.30.29.30">
    <property type="entry name" value="Pleckstrin-homology domain (PH domain)/Phosphotyrosine-binding domain (PTB)"/>
    <property type="match status" value="1"/>
</dbReference>
<feature type="compositionally biased region" description="Basic and acidic residues" evidence="1">
    <location>
        <begin position="107"/>
        <end position="163"/>
    </location>
</feature>
<evidence type="ECO:0000313" key="3">
    <source>
        <dbReference type="Proteomes" id="UP000243723"/>
    </source>
</evidence>
<accession>A0A2P7YLF5</accession>
<feature type="compositionally biased region" description="Basic and acidic residues" evidence="1">
    <location>
        <begin position="899"/>
        <end position="914"/>
    </location>
</feature>
<dbReference type="STRING" id="40998.A0A2P7YLF5"/>
<feature type="region of interest" description="Disordered" evidence="1">
    <location>
        <begin position="801"/>
        <end position="838"/>
    </location>
</feature>
<keyword evidence="3" id="KW-1185">Reference proteome</keyword>
<gene>
    <name evidence="2" type="ORF">B9Z65_1948</name>
</gene>
<feature type="region of interest" description="Disordered" evidence="1">
    <location>
        <begin position="1"/>
        <end position="180"/>
    </location>
</feature>
<feature type="region of interest" description="Disordered" evidence="1">
    <location>
        <begin position="854"/>
        <end position="914"/>
    </location>
</feature>
<dbReference type="OrthoDB" id="43122at2759"/>
<name>A0A2P7YLF5_9PEZI</name>
<dbReference type="InterPro" id="IPR029071">
    <property type="entry name" value="Ubiquitin-like_domsf"/>
</dbReference>
<dbReference type="PANTHER" id="PTHR38700">
    <property type="entry name" value="YALI0E22418P"/>
    <property type="match status" value="1"/>
</dbReference>
<feature type="compositionally biased region" description="Polar residues" evidence="1">
    <location>
        <begin position="776"/>
        <end position="785"/>
    </location>
</feature>
<dbReference type="PANTHER" id="PTHR38700:SF1">
    <property type="entry name" value="PH DOMAIN-CONTAINING PROTEIN"/>
    <property type="match status" value="1"/>
</dbReference>
<protein>
    <submittedName>
        <fullName evidence="2">Uncharacterized protein</fullName>
    </submittedName>
</protein>
<feature type="compositionally biased region" description="Polar residues" evidence="1">
    <location>
        <begin position="80"/>
        <end position="90"/>
    </location>
</feature>
<feature type="compositionally biased region" description="Polar residues" evidence="1">
    <location>
        <begin position="617"/>
        <end position="630"/>
    </location>
</feature>
<feature type="compositionally biased region" description="Polar residues" evidence="1">
    <location>
        <begin position="171"/>
        <end position="180"/>
    </location>
</feature>
<feature type="region of interest" description="Disordered" evidence="1">
    <location>
        <begin position="480"/>
        <end position="507"/>
    </location>
</feature>
<comment type="caution">
    <text evidence="2">The sequence shown here is derived from an EMBL/GenBank/DDBJ whole genome shotgun (WGS) entry which is preliminary data.</text>
</comment>
<feature type="compositionally biased region" description="Basic and acidic residues" evidence="1">
    <location>
        <begin position="577"/>
        <end position="587"/>
    </location>
</feature>
<dbReference type="Proteomes" id="UP000243723">
    <property type="component" value="Unassembled WGS sequence"/>
</dbReference>
<evidence type="ECO:0000313" key="2">
    <source>
        <dbReference type="EMBL" id="PSK36765.1"/>
    </source>
</evidence>
<organism evidence="2 3">
    <name type="scientific">Elsinoe australis</name>
    <dbReference type="NCBI Taxonomy" id="40998"/>
    <lineage>
        <taxon>Eukaryota</taxon>
        <taxon>Fungi</taxon>
        <taxon>Dikarya</taxon>
        <taxon>Ascomycota</taxon>
        <taxon>Pezizomycotina</taxon>
        <taxon>Dothideomycetes</taxon>
        <taxon>Dothideomycetidae</taxon>
        <taxon>Myriangiales</taxon>
        <taxon>Elsinoaceae</taxon>
        <taxon>Elsinoe</taxon>
    </lineage>
</organism>
<feature type="compositionally biased region" description="Basic and acidic residues" evidence="1">
    <location>
        <begin position="743"/>
        <end position="761"/>
    </location>
</feature>
<sequence>MSSSEQKPSRYRSVRNANAQAAAAAASDPASDPSSNEDNAAGTVNRSRSRYHRKPQQQSQVQSPPLPSSPDPALSPQPATQWSVAPQSSKSQDRQKAHTGARLVSADSKERVLTPRAEAERRRRLEDNSASRQSESSRGRERSAHSGEDGLHKSDSARRHDSPMFDGTVPRQKTTESQAPQQILATTVDIHEEKAATCFSGLFGRKKTNMVQQRPEKAKDIKKDEPQFIKHGGGGIVPGIDAPKSAVNSGERRVLIECNRNSMQFPVDTTTTASDLVQSAANCFSDVIDPKTFVLMEYFSKVGVQRSLRRYEHVREVMNSWDDDRQNSLILVPASASGSDPALLHSSSVPLVKPTEKAFVIYYSQKVGKWDRRHVIVRTDGQVVAKKNSTASDKDAMNVCHLSDFDIYTPTPRQLSKKIRPPKKLCFAIKSQQKTNMFETTTDFVHFFCTSEKEEAIAFYTAVQTWRSWYLVNVKGEGKKQSAKQPDPFKASPTRGQSTKKIAHNRDQSMDSHYQLGSFKPMIDTEKFDFQPPAAEEEPVRAAKPIARLSSKRERKHTPPSMPQEQLGDNEPLVNLLDKRASVDEPRSSGTFATGGLLGRTYSQRQRDHAAKEASATAAQPFTNGPSLLSQADALRPATSDANGIRRNPSTRQPADHDNHRGSVDIGRRSSTRRPERGSVDLGRSTSTRVPPKPLVDLTPIYRAPPQHQRKGRGYVPPSAEGGLINSVPSPEDPLGLPPSTDWRGRNATRELHSSSGHDRGTSAGRSRARSTSRSKGSTQPAVPQAARFQNTAAYAALTGAPEPAQGSLPRERQLSGGGNGGLVDSGRMDSVRGKRNVSGGAFVPGGLLEHAAGGWGAGDKGRGVQGSSHARQGGGAGKPLVDLSEQGVYGKGSLLERQAGREGIKAPVIDRDP</sequence>
<dbReference type="InterPro" id="IPR011993">
    <property type="entry name" value="PH-like_dom_sf"/>
</dbReference>
<reference evidence="2 3" key="1">
    <citation type="submission" date="2017-05" db="EMBL/GenBank/DDBJ databases">
        <title>Draft genome sequence of Elsinoe australis.</title>
        <authorList>
            <person name="Cheng Q."/>
        </authorList>
    </citation>
    <scope>NUCLEOTIDE SEQUENCE [LARGE SCALE GENOMIC DNA]</scope>
    <source>
        <strain evidence="2 3">NL1</strain>
    </source>
</reference>
<feature type="compositionally biased region" description="Basic and acidic residues" evidence="1">
    <location>
        <begin position="654"/>
        <end position="679"/>
    </location>
</feature>
<dbReference type="SUPFAM" id="SSF54236">
    <property type="entry name" value="Ubiquitin-like"/>
    <property type="match status" value="1"/>
</dbReference>
<feature type="compositionally biased region" description="Pro residues" evidence="1">
    <location>
        <begin position="64"/>
        <end position="75"/>
    </location>
</feature>
<dbReference type="EMBL" id="NHZQ01000419">
    <property type="protein sequence ID" value="PSK36765.1"/>
    <property type="molecule type" value="Genomic_DNA"/>
</dbReference>